<organism evidence="1 2">
    <name type="scientific">Jeotgalibacillus alimentarius</name>
    <dbReference type="NCBI Taxonomy" id="135826"/>
    <lineage>
        <taxon>Bacteria</taxon>
        <taxon>Bacillati</taxon>
        <taxon>Bacillota</taxon>
        <taxon>Bacilli</taxon>
        <taxon>Bacillales</taxon>
        <taxon>Caryophanaceae</taxon>
        <taxon>Jeotgalibacillus</taxon>
    </lineage>
</organism>
<dbReference type="AlphaFoldDB" id="A0A0C2VQI2"/>
<dbReference type="Pfam" id="PF07799">
    <property type="entry name" value="DUF1643"/>
    <property type="match status" value="1"/>
</dbReference>
<dbReference type="RefSeq" id="WP_041123330.1">
    <property type="nucleotide sequence ID" value="NZ_JXRQ01000025.1"/>
</dbReference>
<keyword evidence="2" id="KW-1185">Reference proteome</keyword>
<evidence type="ECO:0000313" key="2">
    <source>
        <dbReference type="Proteomes" id="UP000031950"/>
    </source>
</evidence>
<dbReference type="InterPro" id="IPR012441">
    <property type="entry name" value="DUF1643"/>
</dbReference>
<dbReference type="OrthoDB" id="8478178at2"/>
<dbReference type="STRING" id="135826.KP77_28230"/>
<reference evidence="1 2" key="1">
    <citation type="submission" date="2015-01" db="EMBL/GenBank/DDBJ databases">
        <title>Genome sequence of Jeotgalibacillus alimentarius.</title>
        <authorList>
            <person name="Goh K.M."/>
            <person name="Chan K.-G."/>
            <person name="Yaakop A.S."/>
            <person name="Ee R."/>
            <person name="Gan H.M."/>
            <person name="Chan C.S."/>
        </authorList>
    </citation>
    <scope>NUCLEOTIDE SEQUENCE [LARGE SCALE GENOMIC DNA]</scope>
    <source>
        <strain evidence="1 2">YKJ-13</strain>
    </source>
</reference>
<comment type="caution">
    <text evidence="1">The sequence shown here is derived from an EMBL/GenBank/DDBJ whole genome shotgun (WGS) entry which is preliminary data.</text>
</comment>
<accession>A0A0C2VQI2</accession>
<sequence length="214" mass="24535">MTLLYAEELKKMYEVKAHFYIRQDDPSKQLMRSEAVIHAKNASFDEPDAVIVMANPGSCFAADEADIPQSPDADGAKRFVRAKPDQTQYQLMNLMHRMNWKALRIINLSDFCTGNYKEFKAMLKAADNDSHSIFSSGRTNELEKAIQNRTVVIGWGQDSAIRSFAEQALTVIQKDHYGLTFEKHPYYRHPKPQLKTDKIHWLDNMTAQLNSSYA</sequence>
<evidence type="ECO:0008006" key="3">
    <source>
        <dbReference type="Google" id="ProtNLM"/>
    </source>
</evidence>
<gene>
    <name evidence="1" type="ORF">KP77_28230</name>
</gene>
<dbReference type="EMBL" id="JXRQ01000025">
    <property type="protein sequence ID" value="KIL46696.1"/>
    <property type="molecule type" value="Genomic_DNA"/>
</dbReference>
<evidence type="ECO:0000313" key="1">
    <source>
        <dbReference type="EMBL" id="KIL46696.1"/>
    </source>
</evidence>
<name>A0A0C2VQI2_9BACL</name>
<proteinExistence type="predicted"/>
<protein>
    <recommendedName>
        <fullName evidence="3">DUF1643 domain-containing protein</fullName>
    </recommendedName>
</protein>
<dbReference type="Proteomes" id="UP000031950">
    <property type="component" value="Unassembled WGS sequence"/>
</dbReference>
<dbReference type="PATRIC" id="fig|135826.4.peg.2807"/>